<evidence type="ECO:0000256" key="22">
    <source>
        <dbReference type="ARBA" id="ARBA00081072"/>
    </source>
</evidence>
<evidence type="ECO:0000256" key="20">
    <source>
        <dbReference type="ARBA" id="ARBA00078828"/>
    </source>
</evidence>
<keyword evidence="12" id="KW-0408">Iron</keyword>
<dbReference type="GO" id="GO:0005634">
    <property type="term" value="C:nucleus"/>
    <property type="evidence" value="ECO:0007669"/>
    <property type="project" value="UniProtKB-SubCell"/>
</dbReference>
<dbReference type="GO" id="GO:0006289">
    <property type="term" value="P:nucleotide-excision repair"/>
    <property type="evidence" value="ECO:0007669"/>
    <property type="project" value="InterPro"/>
</dbReference>
<reference evidence="26" key="1">
    <citation type="submission" date="2017-10" db="EMBL/GenBank/DDBJ databases">
        <title>Transcriptome Assembly of Sugarcane Aphid Adults.</title>
        <authorList>
            <person name="Scully E.D."/>
            <person name="Palmer N.A."/>
            <person name="Geib S.M."/>
            <person name="Sarath G."/>
            <person name="Sattler S.E."/>
        </authorList>
    </citation>
    <scope>NUCLEOTIDE SEQUENCE</scope>
    <source>
        <tissue evidence="26">Whole body</tissue>
    </source>
</reference>
<dbReference type="InterPro" id="IPR006555">
    <property type="entry name" value="ATP-dep_Helicase_C"/>
</dbReference>
<proteinExistence type="inferred from homology"/>
<evidence type="ECO:0000256" key="16">
    <source>
        <dbReference type="ARBA" id="ARBA00023235"/>
    </source>
</evidence>
<keyword evidence="13" id="KW-0411">Iron-sulfur</keyword>
<dbReference type="PRINTS" id="PR00852">
    <property type="entry name" value="XRODRMPGMNTD"/>
</dbReference>
<evidence type="ECO:0000256" key="5">
    <source>
        <dbReference type="ARBA" id="ARBA00022485"/>
    </source>
</evidence>
<keyword evidence="7" id="KW-0547">Nucleotide-binding</keyword>
<dbReference type="GO" id="GO:0043139">
    <property type="term" value="F:5'-3' DNA helicase activity"/>
    <property type="evidence" value="ECO:0007669"/>
    <property type="project" value="UniProtKB-EC"/>
</dbReference>
<dbReference type="GO" id="GO:0035315">
    <property type="term" value="P:hair cell differentiation"/>
    <property type="evidence" value="ECO:0007669"/>
    <property type="project" value="UniProtKB-ARBA"/>
</dbReference>
<evidence type="ECO:0000256" key="14">
    <source>
        <dbReference type="ARBA" id="ARBA00023125"/>
    </source>
</evidence>
<dbReference type="PANTHER" id="PTHR11472">
    <property type="entry name" value="DNA REPAIR DEAD HELICASE RAD3/XP-D SUBFAMILY MEMBER"/>
    <property type="match status" value="1"/>
</dbReference>
<dbReference type="OrthoDB" id="272481at2759"/>
<dbReference type="Pfam" id="PF06777">
    <property type="entry name" value="HBB"/>
    <property type="match status" value="1"/>
</dbReference>
<dbReference type="EMBL" id="GFXV01003356">
    <property type="protein sequence ID" value="MBW15161.1"/>
    <property type="molecule type" value="Transcribed_RNA"/>
</dbReference>
<gene>
    <name evidence="26" type="primary">ERCC2_0</name>
</gene>
<evidence type="ECO:0000256" key="4">
    <source>
        <dbReference type="ARBA" id="ARBA00014344"/>
    </source>
</evidence>
<sequence length="756" mass="85980">MKFFIDELEVLFPYEYIYPEQYAYMVELKKAIDAKGHCLLEMPSGTGKTITILSLIVAYMVKYPAKLAKLLYSTRTLSEIEKAAEELRVLCDYYKSNKYDANVLGVVLSSRKNLCVNPSIAGEINGRVVDARCHALTAPFVRARHADGETVSVCDFYEKLDSLGRDTILPPNIYNVEDLKELGVKQGICPYFVARQTLIHANVVIYSYHYLLDPKIAGIVSKDFNKNTIVVFDEAHNIDNVCIDSLSSHITSKNLDKALEGLVKLDTEITAMKERDSQRLKEEYRKMVDGLREIYRNREANAALANPIVPDQVLKITELPGSIRSAEHYIGFMKRFIMYMKLRMNSTTVVQETPIMFVKDIYQKVCINRKPLRFCTERLSSLLRTLEISEIIDFSPLITVAQFATLVSTYMKGFMIIIEPFDEKSSTDSCVMHFSCLDASIAIKPILDYFNTVLITSGTLSPLDMYPKILNINPVIMTSLTMTLSRQCFLPMVVGRGNDQVALTSKWESREDSSVARNYGHLLLEMVKVVPDGVVCFFPSYLYMKSVVAAWYDQGLIEKILDYKLIFIETQNIVVTNHAIKCYAEAIERGKGALLLSVARGKVSEGMDFDHHYGRAVIVLGMPYVYTQCRILKARMEYLCSQYQISEGDFLTFDAMRHTAQCVGRAIRGKMDYGIMVFADKRFARHDKRSKLPKWIQAYLTDNVCNLTVDEAAQMAKRWLRYIAQPDPIENQMGISLLDVNGLNKTDFLTKVVQKC</sequence>
<evidence type="ECO:0000256" key="24">
    <source>
        <dbReference type="ARBA" id="ARBA00082576"/>
    </source>
</evidence>
<dbReference type="FunFam" id="3.40.50.300:FF:000128">
    <property type="entry name" value="Putative DNA repair helicase RAD3"/>
    <property type="match status" value="1"/>
</dbReference>
<dbReference type="NCBIfam" id="TIGR00604">
    <property type="entry name" value="rad3"/>
    <property type="match status" value="1"/>
</dbReference>
<evidence type="ECO:0000256" key="7">
    <source>
        <dbReference type="ARBA" id="ARBA00022741"/>
    </source>
</evidence>
<keyword evidence="16" id="KW-0413">Isomerase</keyword>
<dbReference type="InterPro" id="IPR014013">
    <property type="entry name" value="Helic_SF1/SF2_ATP-bd_DinG/Rad3"/>
</dbReference>
<comment type="cofactor">
    <cofactor evidence="1">
        <name>[4Fe-4S] cluster</name>
        <dbReference type="ChEBI" id="CHEBI:49883"/>
    </cofactor>
</comment>
<organism evidence="26">
    <name type="scientific">Melanaphis sacchari</name>
    <dbReference type="NCBI Taxonomy" id="742174"/>
    <lineage>
        <taxon>Eukaryota</taxon>
        <taxon>Metazoa</taxon>
        <taxon>Ecdysozoa</taxon>
        <taxon>Arthropoda</taxon>
        <taxon>Hexapoda</taxon>
        <taxon>Insecta</taxon>
        <taxon>Pterygota</taxon>
        <taxon>Neoptera</taxon>
        <taxon>Paraneoptera</taxon>
        <taxon>Hemiptera</taxon>
        <taxon>Sternorrhyncha</taxon>
        <taxon>Aphidomorpha</taxon>
        <taxon>Aphidoidea</taxon>
        <taxon>Aphididae</taxon>
        <taxon>Aphidini</taxon>
        <taxon>Melanaphis</taxon>
    </lineage>
</organism>
<name>A0A2H8TMK2_9HEMI</name>
<dbReference type="InterPro" id="IPR010614">
    <property type="entry name" value="RAD3-like_helicase_DEAD"/>
</dbReference>
<keyword evidence="11" id="KW-0067">ATP-binding</keyword>
<evidence type="ECO:0000256" key="23">
    <source>
        <dbReference type="ARBA" id="ARBA00081188"/>
    </source>
</evidence>
<dbReference type="GO" id="GO:0006366">
    <property type="term" value="P:transcription by RNA polymerase II"/>
    <property type="evidence" value="ECO:0007669"/>
    <property type="project" value="TreeGrafter"/>
</dbReference>
<evidence type="ECO:0000256" key="18">
    <source>
        <dbReference type="ARBA" id="ARBA00044969"/>
    </source>
</evidence>
<accession>A0A2H8TMK2</accession>
<keyword evidence="5" id="KW-0004">4Fe-4S</keyword>
<dbReference type="SMART" id="SM00491">
    <property type="entry name" value="HELICc2"/>
    <property type="match status" value="1"/>
</dbReference>
<dbReference type="GO" id="GO:0005524">
    <property type="term" value="F:ATP binding"/>
    <property type="evidence" value="ECO:0007669"/>
    <property type="project" value="UniProtKB-KW"/>
</dbReference>
<dbReference type="InterPro" id="IPR001945">
    <property type="entry name" value="RAD3/XPD"/>
</dbReference>
<dbReference type="AlphaFoldDB" id="A0A2H8TMK2"/>
<evidence type="ECO:0000256" key="13">
    <source>
        <dbReference type="ARBA" id="ARBA00023014"/>
    </source>
</evidence>
<comment type="similarity">
    <text evidence="3">Belongs to the helicase family. RAD3/XPD subfamily.</text>
</comment>
<evidence type="ECO:0000256" key="17">
    <source>
        <dbReference type="ARBA" id="ARBA00023242"/>
    </source>
</evidence>
<keyword evidence="15" id="KW-0234">DNA repair</keyword>
<dbReference type="GO" id="GO:0045951">
    <property type="term" value="P:positive regulation of mitotic recombination"/>
    <property type="evidence" value="ECO:0007669"/>
    <property type="project" value="TreeGrafter"/>
</dbReference>
<evidence type="ECO:0000256" key="9">
    <source>
        <dbReference type="ARBA" id="ARBA00022801"/>
    </source>
</evidence>
<evidence type="ECO:0000256" key="15">
    <source>
        <dbReference type="ARBA" id="ARBA00023204"/>
    </source>
</evidence>
<dbReference type="FunFam" id="3.40.50.300:FF:000135">
    <property type="entry name" value="DNA repair helicase RAD3, putative"/>
    <property type="match status" value="1"/>
</dbReference>
<keyword evidence="10 26" id="KW-0347">Helicase</keyword>
<evidence type="ECO:0000313" key="26">
    <source>
        <dbReference type="EMBL" id="MBW15161.1"/>
    </source>
</evidence>
<dbReference type="InterPro" id="IPR010643">
    <property type="entry name" value="HBB"/>
</dbReference>
<evidence type="ECO:0000256" key="19">
    <source>
        <dbReference type="ARBA" id="ARBA00048954"/>
    </source>
</evidence>
<dbReference type="CDD" id="cd18788">
    <property type="entry name" value="SF2_C_XPD"/>
    <property type="match status" value="1"/>
</dbReference>
<protein>
    <recommendedName>
        <fullName evidence="4">General transcription and DNA repair factor IIH helicase subunit XPD</fullName>
        <ecNumber evidence="18">5.6.2.3</ecNumber>
    </recommendedName>
    <alternativeName>
        <fullName evidence="21">CXPD</fullName>
    </alternativeName>
    <alternativeName>
        <fullName evidence="22">DNA 5'-3' helicase XPD</fullName>
    </alternativeName>
    <alternativeName>
        <fullName evidence="20">DNA excision repair protein ERCC-2</fullName>
    </alternativeName>
    <alternativeName>
        <fullName evidence="23">DNA repair protein complementing XP-D cells</fullName>
    </alternativeName>
    <alternativeName>
        <fullName evidence="24">Xeroderma pigmentosum group D-complementing protein</fullName>
    </alternativeName>
</protein>
<evidence type="ECO:0000256" key="6">
    <source>
        <dbReference type="ARBA" id="ARBA00022723"/>
    </source>
</evidence>
<keyword evidence="9" id="KW-0378">Hydrolase</keyword>
<dbReference type="InterPro" id="IPR027417">
    <property type="entry name" value="P-loop_NTPase"/>
</dbReference>
<keyword evidence="14" id="KW-0238">DNA-binding</keyword>
<dbReference type="SUPFAM" id="SSF52540">
    <property type="entry name" value="P-loop containing nucleoside triphosphate hydrolases"/>
    <property type="match status" value="1"/>
</dbReference>
<evidence type="ECO:0000256" key="11">
    <source>
        <dbReference type="ARBA" id="ARBA00022840"/>
    </source>
</evidence>
<dbReference type="PANTHER" id="PTHR11472:SF1">
    <property type="entry name" value="GENERAL TRANSCRIPTION AND DNA REPAIR FACTOR IIH HELICASE SUBUNIT XPD"/>
    <property type="match status" value="1"/>
</dbReference>
<evidence type="ECO:0000259" key="25">
    <source>
        <dbReference type="PROSITE" id="PS51193"/>
    </source>
</evidence>
<evidence type="ECO:0000256" key="8">
    <source>
        <dbReference type="ARBA" id="ARBA00022763"/>
    </source>
</evidence>
<keyword evidence="6" id="KW-0479">Metal-binding</keyword>
<dbReference type="InterPro" id="IPR045028">
    <property type="entry name" value="DinG/Rad3-like"/>
</dbReference>
<keyword evidence="8" id="KW-0227">DNA damage</keyword>
<evidence type="ECO:0000256" key="3">
    <source>
        <dbReference type="ARBA" id="ARBA00009146"/>
    </source>
</evidence>
<dbReference type="Pfam" id="PF13307">
    <property type="entry name" value="Helicase_C_2"/>
    <property type="match status" value="1"/>
</dbReference>
<evidence type="ECO:0000256" key="10">
    <source>
        <dbReference type="ARBA" id="ARBA00022806"/>
    </source>
</evidence>
<evidence type="ECO:0000256" key="2">
    <source>
        <dbReference type="ARBA" id="ARBA00004123"/>
    </source>
</evidence>
<dbReference type="Gene3D" id="3.40.50.300">
    <property type="entry name" value="P-loop containing nucleotide triphosphate hydrolases"/>
    <property type="match status" value="2"/>
</dbReference>
<comment type="subcellular location">
    <subcellularLocation>
        <location evidence="2">Nucleus</location>
    </subcellularLocation>
</comment>
<dbReference type="GO" id="GO:0016818">
    <property type="term" value="F:hydrolase activity, acting on acid anhydrides, in phosphorus-containing anhydrides"/>
    <property type="evidence" value="ECO:0007669"/>
    <property type="project" value="InterPro"/>
</dbReference>
<evidence type="ECO:0000256" key="12">
    <source>
        <dbReference type="ARBA" id="ARBA00023004"/>
    </source>
</evidence>
<dbReference type="GO" id="GO:0003684">
    <property type="term" value="F:damaged DNA binding"/>
    <property type="evidence" value="ECO:0007669"/>
    <property type="project" value="TreeGrafter"/>
</dbReference>
<dbReference type="EC" id="5.6.2.3" evidence="18"/>
<dbReference type="GO" id="GO:0046872">
    <property type="term" value="F:metal ion binding"/>
    <property type="evidence" value="ECO:0007669"/>
    <property type="project" value="UniProtKB-KW"/>
</dbReference>
<evidence type="ECO:0000256" key="1">
    <source>
        <dbReference type="ARBA" id="ARBA00001966"/>
    </source>
</evidence>
<dbReference type="SMART" id="SM00488">
    <property type="entry name" value="DEXDc2"/>
    <property type="match status" value="1"/>
</dbReference>
<comment type="catalytic activity">
    <reaction evidence="19">
        <text>ATP + H2O = ADP + phosphate + H(+)</text>
        <dbReference type="Rhea" id="RHEA:13065"/>
        <dbReference type="ChEBI" id="CHEBI:15377"/>
        <dbReference type="ChEBI" id="CHEBI:15378"/>
        <dbReference type="ChEBI" id="CHEBI:30616"/>
        <dbReference type="ChEBI" id="CHEBI:43474"/>
        <dbReference type="ChEBI" id="CHEBI:456216"/>
        <dbReference type="EC" id="5.6.2.3"/>
    </reaction>
</comment>
<keyword evidence="17" id="KW-0539">Nucleus</keyword>
<dbReference type="InterPro" id="IPR006554">
    <property type="entry name" value="Helicase-like_DEXD_c2"/>
</dbReference>
<evidence type="ECO:0000256" key="21">
    <source>
        <dbReference type="ARBA" id="ARBA00079246"/>
    </source>
</evidence>
<feature type="domain" description="Helicase ATP-binding" evidence="25">
    <location>
        <begin position="7"/>
        <end position="284"/>
    </location>
</feature>
<dbReference type="GO" id="GO:0051539">
    <property type="term" value="F:4 iron, 4 sulfur cluster binding"/>
    <property type="evidence" value="ECO:0007669"/>
    <property type="project" value="UniProtKB-KW"/>
</dbReference>
<dbReference type="InterPro" id="IPR013020">
    <property type="entry name" value="Rad3/Chl1-like"/>
</dbReference>
<dbReference type="Pfam" id="PF06733">
    <property type="entry name" value="DEAD_2"/>
    <property type="match status" value="1"/>
</dbReference>
<dbReference type="PROSITE" id="PS51193">
    <property type="entry name" value="HELICASE_ATP_BIND_2"/>
    <property type="match status" value="1"/>
</dbReference>